<dbReference type="Proteomes" id="UP000256561">
    <property type="component" value="Unassembled WGS sequence"/>
</dbReference>
<dbReference type="EMBL" id="QRHA01000002">
    <property type="protein sequence ID" value="RDV28037.1"/>
    <property type="molecule type" value="Genomic_DNA"/>
</dbReference>
<dbReference type="Pfam" id="PF13036">
    <property type="entry name" value="LpoB"/>
    <property type="match status" value="1"/>
</dbReference>
<name>A0A3D8MDV1_9ALTE</name>
<dbReference type="AlphaFoldDB" id="A0A3D8MDV1"/>
<keyword evidence="2" id="KW-1185">Reference proteome</keyword>
<protein>
    <submittedName>
        <fullName evidence="1">Penicillin-binding protein activator LpoB</fullName>
    </submittedName>
</protein>
<accession>A0A3D8MDV1</accession>
<reference evidence="2" key="1">
    <citation type="submission" date="2018-08" db="EMBL/GenBank/DDBJ databases">
        <authorList>
            <person name="Zhang J."/>
            <person name="Du Z.-J."/>
        </authorList>
    </citation>
    <scope>NUCLEOTIDE SEQUENCE [LARGE SCALE GENOMIC DNA]</scope>
    <source>
        <strain evidence="2">KCTC 52655</strain>
    </source>
</reference>
<dbReference type="Gene3D" id="3.40.50.10610">
    <property type="entry name" value="ABC-type transport auxiliary lipoprotein component"/>
    <property type="match status" value="1"/>
</dbReference>
<dbReference type="OrthoDB" id="8969905at2"/>
<dbReference type="InterPro" id="IPR014094">
    <property type="entry name" value="LpoB"/>
</dbReference>
<evidence type="ECO:0000313" key="2">
    <source>
        <dbReference type="Proteomes" id="UP000256561"/>
    </source>
</evidence>
<sequence>MNKIYSAAAVTITLLATGCASNSKTYDNAAGRNTIYEDVSSTSSTVAGIGVESQDVVSMTDQMMRDMLQNPMLVSNESARRIIIDSEYLVNESTSRINKNMLTDRLRINLNRAANGRMVFVGRHFSDMVNKERELKRSGVVDAGTIRTTQATAGADFRLGGRISSLDAMDTNTQLKSRYHQVTFEMVDLELGTIVWSGIYEFKKTAQDDIVYR</sequence>
<gene>
    <name evidence="1" type="ORF">DXV75_03470</name>
</gene>
<comment type="caution">
    <text evidence="1">The sequence shown here is derived from an EMBL/GenBank/DDBJ whole genome shotgun (WGS) entry which is preliminary data.</text>
</comment>
<proteinExistence type="predicted"/>
<dbReference type="PROSITE" id="PS51257">
    <property type="entry name" value="PROKAR_LIPOPROTEIN"/>
    <property type="match status" value="1"/>
</dbReference>
<dbReference type="RefSeq" id="WP_115591976.1">
    <property type="nucleotide sequence ID" value="NZ_QRHA01000002.1"/>
</dbReference>
<evidence type="ECO:0000313" key="1">
    <source>
        <dbReference type="EMBL" id="RDV28037.1"/>
    </source>
</evidence>
<organism evidence="1 2">
    <name type="scientific">Alteromonas aestuariivivens</name>
    <dbReference type="NCBI Taxonomy" id="1938339"/>
    <lineage>
        <taxon>Bacteria</taxon>
        <taxon>Pseudomonadati</taxon>
        <taxon>Pseudomonadota</taxon>
        <taxon>Gammaproteobacteria</taxon>
        <taxon>Alteromonadales</taxon>
        <taxon>Alteromonadaceae</taxon>
        <taxon>Alteromonas/Salinimonas group</taxon>
        <taxon>Alteromonas</taxon>
    </lineage>
</organism>